<reference evidence="2" key="1">
    <citation type="journal article" date="2018" name="Proc. Natl. Acad. Sci. U.S.A.">
        <title>Linking secondary metabolites to gene clusters through genome sequencing of six diverse Aspergillus species.</title>
        <authorList>
            <person name="Kaerboelling I."/>
            <person name="Vesth T.C."/>
            <person name="Frisvad J.C."/>
            <person name="Nybo J.L."/>
            <person name="Theobald S."/>
            <person name="Kuo A."/>
            <person name="Bowyer P."/>
            <person name="Matsuda Y."/>
            <person name="Mondo S."/>
            <person name="Lyhne E.K."/>
            <person name="Kogle M.E."/>
            <person name="Clum A."/>
            <person name="Lipzen A."/>
            <person name="Salamov A."/>
            <person name="Ngan C.Y."/>
            <person name="Daum C."/>
            <person name="Chiniquy J."/>
            <person name="Barry K."/>
            <person name="LaButti K."/>
            <person name="Haridas S."/>
            <person name="Simmons B.A."/>
            <person name="Magnuson J.K."/>
            <person name="Mortensen U.H."/>
            <person name="Larsen T.O."/>
            <person name="Grigoriev I.V."/>
            <person name="Baker S.E."/>
            <person name="Andersen M.R."/>
        </authorList>
    </citation>
    <scope>NUCLEOTIDE SEQUENCE [LARGE SCALE GENOMIC DNA]</scope>
    <source>
        <strain evidence="2">IBT 16806</strain>
    </source>
</reference>
<dbReference type="VEuPathDB" id="FungiDB:P174DRAFT_444186"/>
<dbReference type="Proteomes" id="UP000234474">
    <property type="component" value="Unassembled WGS sequence"/>
</dbReference>
<evidence type="ECO:0000313" key="1">
    <source>
        <dbReference type="EMBL" id="PKX92151.1"/>
    </source>
</evidence>
<protein>
    <submittedName>
        <fullName evidence="1">Uncharacterized protein</fullName>
    </submittedName>
</protein>
<dbReference type="GeneID" id="36535347"/>
<dbReference type="AlphaFoldDB" id="A0A2I1C3J1"/>
<accession>A0A2I1C3J1</accession>
<dbReference type="RefSeq" id="XP_024680746.1">
    <property type="nucleotide sequence ID" value="XM_024828022.1"/>
</dbReference>
<evidence type="ECO:0000313" key="2">
    <source>
        <dbReference type="Proteomes" id="UP000234474"/>
    </source>
</evidence>
<proteinExistence type="predicted"/>
<gene>
    <name evidence="1" type="ORF">P174DRAFT_444186</name>
</gene>
<comment type="caution">
    <text evidence="1">The sequence shown here is derived from an EMBL/GenBank/DDBJ whole genome shotgun (WGS) entry which is preliminary data.</text>
</comment>
<dbReference type="EMBL" id="MSZS01000006">
    <property type="protein sequence ID" value="PKX92151.1"/>
    <property type="molecule type" value="Genomic_DNA"/>
</dbReference>
<keyword evidence="2" id="KW-1185">Reference proteome</keyword>
<organism evidence="1 2">
    <name type="scientific">Aspergillus novofumigatus (strain IBT 16806)</name>
    <dbReference type="NCBI Taxonomy" id="1392255"/>
    <lineage>
        <taxon>Eukaryota</taxon>
        <taxon>Fungi</taxon>
        <taxon>Dikarya</taxon>
        <taxon>Ascomycota</taxon>
        <taxon>Pezizomycotina</taxon>
        <taxon>Eurotiomycetes</taxon>
        <taxon>Eurotiomycetidae</taxon>
        <taxon>Eurotiales</taxon>
        <taxon>Aspergillaceae</taxon>
        <taxon>Aspergillus</taxon>
        <taxon>Aspergillus subgen. Fumigati</taxon>
    </lineage>
</organism>
<sequence>MIFLLCCFWALVCWVWLFDFTLFESFLSLDNGQAFFNLSPSSLLIKFPCYPTTASGVVPTGFRHSYWSRDIAGESTAPQVRAMIFGCYHYYSDLISCYSFPSLSWIF</sequence>
<name>A0A2I1C3J1_ASPN1</name>